<reference evidence="1" key="1">
    <citation type="submission" date="2019-08" db="EMBL/GenBank/DDBJ databases">
        <title>The genome of the North American firefly Photinus pyralis.</title>
        <authorList>
            <consortium name="Photinus pyralis genome working group"/>
            <person name="Fallon T.R."/>
            <person name="Sander Lower S.E."/>
            <person name="Weng J.-K."/>
        </authorList>
    </citation>
    <scope>NUCLEOTIDE SEQUENCE</scope>
    <source>
        <strain evidence="1">TRF0915ILg1</strain>
        <tissue evidence="1">Whole body</tissue>
    </source>
</reference>
<comment type="caution">
    <text evidence="1">The sequence shown here is derived from an EMBL/GenBank/DDBJ whole genome shotgun (WGS) entry which is preliminary data.</text>
</comment>
<name>A0A8K0D523_IGNLU</name>
<dbReference type="EMBL" id="VTPC01004228">
    <property type="protein sequence ID" value="KAF2897371.1"/>
    <property type="molecule type" value="Genomic_DNA"/>
</dbReference>
<accession>A0A8K0D523</accession>
<gene>
    <name evidence="1" type="ORF">ILUMI_08805</name>
</gene>
<evidence type="ECO:0000313" key="1">
    <source>
        <dbReference type="EMBL" id="KAF2897371.1"/>
    </source>
</evidence>
<sequence>MESAIKAEDIEDCMMLLSSLTKQEDISLTGTKEISDDAQTELTVEQTMPAENVLRTNETMDILWKQQMSLCVCFVDGNG</sequence>
<protein>
    <submittedName>
        <fullName evidence="1">Uncharacterized protein</fullName>
    </submittedName>
</protein>
<dbReference type="AlphaFoldDB" id="A0A8K0D523"/>
<keyword evidence="2" id="KW-1185">Reference proteome</keyword>
<proteinExistence type="predicted"/>
<dbReference type="Proteomes" id="UP000801492">
    <property type="component" value="Unassembled WGS sequence"/>
</dbReference>
<organism evidence="1 2">
    <name type="scientific">Ignelater luminosus</name>
    <name type="common">Cucubano</name>
    <name type="synonym">Pyrophorus luminosus</name>
    <dbReference type="NCBI Taxonomy" id="2038154"/>
    <lineage>
        <taxon>Eukaryota</taxon>
        <taxon>Metazoa</taxon>
        <taxon>Ecdysozoa</taxon>
        <taxon>Arthropoda</taxon>
        <taxon>Hexapoda</taxon>
        <taxon>Insecta</taxon>
        <taxon>Pterygota</taxon>
        <taxon>Neoptera</taxon>
        <taxon>Endopterygota</taxon>
        <taxon>Coleoptera</taxon>
        <taxon>Polyphaga</taxon>
        <taxon>Elateriformia</taxon>
        <taxon>Elateroidea</taxon>
        <taxon>Elateridae</taxon>
        <taxon>Agrypninae</taxon>
        <taxon>Pyrophorini</taxon>
        <taxon>Ignelater</taxon>
    </lineage>
</organism>
<evidence type="ECO:0000313" key="2">
    <source>
        <dbReference type="Proteomes" id="UP000801492"/>
    </source>
</evidence>